<sequence>MKTSIKSLALILVACVLSVVSVKAQSMEDQTSKSFSVGLYQTANTSKLNLLIEKTEKKSLEIILRNKKGEIVSQEYVDQKPNTYRVIFDLSALEDGQYVFEIKNKKEKIVKEFNLSTKKQEPVEFDRVISMN</sequence>
<dbReference type="OrthoDB" id="955668at2"/>
<dbReference type="EMBL" id="FOXH01000003">
    <property type="protein sequence ID" value="SFP48933.1"/>
    <property type="molecule type" value="Genomic_DNA"/>
</dbReference>
<evidence type="ECO:0000313" key="2">
    <source>
        <dbReference type="EMBL" id="SFP48933.1"/>
    </source>
</evidence>
<dbReference type="AlphaFoldDB" id="A0A1I5QRT1"/>
<proteinExistence type="predicted"/>
<feature type="chain" id="PRO_5011516154" description="Por secretion system C-terminal sorting domain-containing protein" evidence="1">
    <location>
        <begin position="25"/>
        <end position="132"/>
    </location>
</feature>
<gene>
    <name evidence="2" type="ORF">SAMN04515674_103333</name>
</gene>
<dbReference type="RefSeq" id="WP_143095171.1">
    <property type="nucleotide sequence ID" value="NZ_FOXH01000003.1"/>
</dbReference>
<dbReference type="Proteomes" id="UP000199306">
    <property type="component" value="Unassembled WGS sequence"/>
</dbReference>
<evidence type="ECO:0008006" key="4">
    <source>
        <dbReference type="Google" id="ProtNLM"/>
    </source>
</evidence>
<name>A0A1I5QRT1_9BACT</name>
<reference evidence="2 3" key="1">
    <citation type="submission" date="2016-10" db="EMBL/GenBank/DDBJ databases">
        <authorList>
            <person name="de Groot N.N."/>
        </authorList>
    </citation>
    <scope>NUCLEOTIDE SEQUENCE [LARGE SCALE GENOMIC DNA]</scope>
    <source>
        <strain evidence="3">E92,LMG 26720,CCM 7988</strain>
    </source>
</reference>
<protein>
    <recommendedName>
        <fullName evidence="4">Por secretion system C-terminal sorting domain-containing protein</fullName>
    </recommendedName>
</protein>
<feature type="signal peptide" evidence="1">
    <location>
        <begin position="1"/>
        <end position="24"/>
    </location>
</feature>
<keyword evidence="1" id="KW-0732">Signal</keyword>
<evidence type="ECO:0000313" key="3">
    <source>
        <dbReference type="Proteomes" id="UP000199306"/>
    </source>
</evidence>
<evidence type="ECO:0000256" key="1">
    <source>
        <dbReference type="SAM" id="SignalP"/>
    </source>
</evidence>
<keyword evidence="3" id="KW-1185">Reference proteome</keyword>
<organism evidence="2 3">
    <name type="scientific">Pseudarcicella hirudinis</name>
    <dbReference type="NCBI Taxonomy" id="1079859"/>
    <lineage>
        <taxon>Bacteria</taxon>
        <taxon>Pseudomonadati</taxon>
        <taxon>Bacteroidota</taxon>
        <taxon>Cytophagia</taxon>
        <taxon>Cytophagales</taxon>
        <taxon>Flectobacillaceae</taxon>
        <taxon>Pseudarcicella</taxon>
    </lineage>
</organism>
<accession>A0A1I5QRT1</accession>